<comment type="caution">
    <text evidence="1">The sequence shown here is derived from an EMBL/GenBank/DDBJ whole genome shotgun (WGS) entry which is preliminary data.</text>
</comment>
<protein>
    <recommendedName>
        <fullName evidence="2">Exonuclease domain-containing protein</fullName>
    </recommendedName>
</protein>
<dbReference type="AlphaFoldDB" id="X1LFQ0"/>
<sequence>MLRNIKLDRPIAFIDVETTGKNPHSDRVVELALFVSHYR</sequence>
<gene>
    <name evidence="1" type="ORF">S06H3_14296</name>
</gene>
<dbReference type="InterPro" id="IPR012337">
    <property type="entry name" value="RNaseH-like_sf"/>
</dbReference>
<evidence type="ECO:0000313" key="1">
    <source>
        <dbReference type="EMBL" id="GAI18137.1"/>
    </source>
</evidence>
<dbReference type="EMBL" id="BARV01006989">
    <property type="protein sequence ID" value="GAI18137.1"/>
    <property type="molecule type" value="Genomic_DNA"/>
</dbReference>
<evidence type="ECO:0008006" key="2">
    <source>
        <dbReference type="Google" id="ProtNLM"/>
    </source>
</evidence>
<name>X1LFQ0_9ZZZZ</name>
<dbReference type="Gene3D" id="3.30.420.10">
    <property type="entry name" value="Ribonuclease H-like superfamily/Ribonuclease H"/>
    <property type="match status" value="1"/>
</dbReference>
<organism evidence="1">
    <name type="scientific">marine sediment metagenome</name>
    <dbReference type="NCBI Taxonomy" id="412755"/>
    <lineage>
        <taxon>unclassified sequences</taxon>
        <taxon>metagenomes</taxon>
        <taxon>ecological metagenomes</taxon>
    </lineage>
</organism>
<accession>X1LFQ0</accession>
<dbReference type="SUPFAM" id="SSF53098">
    <property type="entry name" value="Ribonuclease H-like"/>
    <property type="match status" value="1"/>
</dbReference>
<dbReference type="GO" id="GO:0003676">
    <property type="term" value="F:nucleic acid binding"/>
    <property type="evidence" value="ECO:0007669"/>
    <property type="project" value="InterPro"/>
</dbReference>
<reference evidence="1" key="1">
    <citation type="journal article" date="2014" name="Front. Microbiol.">
        <title>High frequency of phylogenetically diverse reductive dehalogenase-homologous genes in deep subseafloor sedimentary metagenomes.</title>
        <authorList>
            <person name="Kawai M."/>
            <person name="Futagami T."/>
            <person name="Toyoda A."/>
            <person name="Takaki Y."/>
            <person name="Nishi S."/>
            <person name="Hori S."/>
            <person name="Arai W."/>
            <person name="Tsubouchi T."/>
            <person name="Morono Y."/>
            <person name="Uchiyama I."/>
            <person name="Ito T."/>
            <person name="Fujiyama A."/>
            <person name="Inagaki F."/>
            <person name="Takami H."/>
        </authorList>
    </citation>
    <scope>NUCLEOTIDE SEQUENCE</scope>
    <source>
        <strain evidence="1">Expedition CK06-06</strain>
    </source>
</reference>
<dbReference type="InterPro" id="IPR036397">
    <property type="entry name" value="RNaseH_sf"/>
</dbReference>
<proteinExistence type="predicted"/>